<sequence>MQLTTIVSALVLPVLALADGAAVLSTTTMTSSMVLTKTVTLQRVVATTTMYPLNSTTSYMPTGTGSKTTFVVPTTSAGNTAAPSVVPPINKNAGVQLGAAHVALAGAAGAVIAAFL</sequence>
<dbReference type="RefSeq" id="XP_030992765.1">
    <property type="nucleotide sequence ID" value="XM_031142712.1"/>
</dbReference>
<gene>
    <name evidence="2" type="ORF">E0L32_007915</name>
</gene>
<dbReference type="AlphaFoldDB" id="A0A507AX77"/>
<feature type="chain" id="PRO_5021272796" evidence="1">
    <location>
        <begin position="19"/>
        <end position="116"/>
    </location>
</feature>
<comment type="caution">
    <text evidence="2">The sequence shown here is derived from an EMBL/GenBank/DDBJ whole genome shotgun (WGS) entry which is preliminary data.</text>
</comment>
<dbReference type="Proteomes" id="UP000319257">
    <property type="component" value="Unassembled WGS sequence"/>
</dbReference>
<name>A0A507AX77_9PEZI</name>
<dbReference type="EMBL" id="SKBQ01000050">
    <property type="protein sequence ID" value="TPX11054.1"/>
    <property type="molecule type" value="Genomic_DNA"/>
</dbReference>
<evidence type="ECO:0000313" key="2">
    <source>
        <dbReference type="EMBL" id="TPX11054.1"/>
    </source>
</evidence>
<keyword evidence="1" id="KW-0732">Signal</keyword>
<dbReference type="InParanoid" id="A0A507AX77"/>
<feature type="signal peptide" evidence="1">
    <location>
        <begin position="1"/>
        <end position="18"/>
    </location>
</feature>
<evidence type="ECO:0000313" key="3">
    <source>
        <dbReference type="Proteomes" id="UP000319257"/>
    </source>
</evidence>
<proteinExistence type="predicted"/>
<dbReference type="GeneID" id="41975362"/>
<organism evidence="2 3">
    <name type="scientific">Thyridium curvatum</name>
    <dbReference type="NCBI Taxonomy" id="1093900"/>
    <lineage>
        <taxon>Eukaryota</taxon>
        <taxon>Fungi</taxon>
        <taxon>Dikarya</taxon>
        <taxon>Ascomycota</taxon>
        <taxon>Pezizomycotina</taxon>
        <taxon>Sordariomycetes</taxon>
        <taxon>Sordariomycetidae</taxon>
        <taxon>Thyridiales</taxon>
        <taxon>Thyridiaceae</taxon>
        <taxon>Thyridium</taxon>
    </lineage>
</organism>
<accession>A0A507AX77</accession>
<reference evidence="2 3" key="1">
    <citation type="submission" date="2019-06" db="EMBL/GenBank/DDBJ databases">
        <title>Draft genome sequence of the filamentous fungus Phialemoniopsis curvata isolated from diesel fuel.</title>
        <authorList>
            <person name="Varaljay V.A."/>
            <person name="Lyon W.J."/>
            <person name="Crouch A.L."/>
            <person name="Drake C.E."/>
            <person name="Hollomon J.M."/>
            <person name="Nadeau L.J."/>
            <person name="Nunn H.S."/>
            <person name="Stevenson B.S."/>
            <person name="Bojanowski C.L."/>
            <person name="Crookes-Goodson W.J."/>
        </authorList>
    </citation>
    <scope>NUCLEOTIDE SEQUENCE [LARGE SCALE GENOMIC DNA]</scope>
    <source>
        <strain evidence="2 3">D216</strain>
    </source>
</reference>
<evidence type="ECO:0000256" key="1">
    <source>
        <dbReference type="SAM" id="SignalP"/>
    </source>
</evidence>
<keyword evidence="3" id="KW-1185">Reference proteome</keyword>
<protein>
    <submittedName>
        <fullName evidence="2">Uncharacterized protein</fullName>
    </submittedName>
</protein>